<evidence type="ECO:0000259" key="16">
    <source>
        <dbReference type="Pfam" id="PF00156"/>
    </source>
</evidence>
<evidence type="ECO:0000256" key="4">
    <source>
        <dbReference type="ARBA" id="ARBA00004676"/>
    </source>
</evidence>
<name>A0ABZ2J2Q5_9CHLR</name>
<dbReference type="NCBIfam" id="TIGR01203">
    <property type="entry name" value="HGPRTase"/>
    <property type="match status" value="1"/>
</dbReference>
<evidence type="ECO:0000256" key="10">
    <source>
        <dbReference type="ARBA" id="ARBA00022726"/>
    </source>
</evidence>
<organism evidence="17 18">
    <name type="scientific">Candidatus Dehalogenimonas loeffleri</name>
    <dbReference type="NCBI Taxonomy" id="3127115"/>
    <lineage>
        <taxon>Bacteria</taxon>
        <taxon>Bacillati</taxon>
        <taxon>Chloroflexota</taxon>
        <taxon>Dehalococcoidia</taxon>
        <taxon>Dehalococcoidales</taxon>
        <taxon>Dehalococcoidaceae</taxon>
        <taxon>Dehalogenimonas</taxon>
    </lineage>
</organism>
<keyword evidence="10 15" id="KW-0660">Purine salvage</keyword>
<proteinExistence type="inferred from homology"/>
<keyword evidence="7 15" id="KW-0328">Glycosyltransferase</keyword>
<dbReference type="Proteomes" id="UP001375370">
    <property type="component" value="Chromosome"/>
</dbReference>
<evidence type="ECO:0000256" key="5">
    <source>
        <dbReference type="ARBA" id="ARBA00008391"/>
    </source>
</evidence>
<evidence type="ECO:0000256" key="2">
    <source>
        <dbReference type="ARBA" id="ARBA00004496"/>
    </source>
</evidence>
<dbReference type="Pfam" id="PF00156">
    <property type="entry name" value="Pribosyltran"/>
    <property type="match status" value="1"/>
</dbReference>
<keyword evidence="9 15" id="KW-0479">Metal-binding</keyword>
<evidence type="ECO:0000313" key="17">
    <source>
        <dbReference type="EMBL" id="WWX25163.1"/>
    </source>
</evidence>
<dbReference type="InterPro" id="IPR005904">
    <property type="entry name" value="Hxn_phspho_trans"/>
</dbReference>
<accession>A0ABZ2J2Q5</accession>
<dbReference type="InterPro" id="IPR050408">
    <property type="entry name" value="HGPRT"/>
</dbReference>
<evidence type="ECO:0000256" key="3">
    <source>
        <dbReference type="ARBA" id="ARBA00004669"/>
    </source>
</evidence>
<dbReference type="RefSeq" id="WP_338737303.1">
    <property type="nucleotide sequence ID" value="NZ_CP146612.1"/>
</dbReference>
<dbReference type="InterPro" id="IPR029057">
    <property type="entry name" value="PRTase-like"/>
</dbReference>
<keyword evidence="8 15" id="KW-0808">Transferase</keyword>
<evidence type="ECO:0000256" key="12">
    <source>
        <dbReference type="ARBA" id="ARBA00022842"/>
    </source>
</evidence>
<comment type="pathway">
    <text evidence="4">Purine metabolism; GMP biosynthesis via salvage pathway; GMP from guanine: step 1/1.</text>
</comment>
<keyword evidence="18" id="KW-1185">Reference proteome</keyword>
<evidence type="ECO:0000256" key="15">
    <source>
        <dbReference type="RuleBase" id="RU364099"/>
    </source>
</evidence>
<dbReference type="EC" id="2.4.2.8" evidence="15"/>
<dbReference type="GO" id="GO:0016757">
    <property type="term" value="F:glycosyltransferase activity"/>
    <property type="evidence" value="ECO:0007669"/>
    <property type="project" value="UniProtKB-KW"/>
</dbReference>
<evidence type="ECO:0000256" key="11">
    <source>
        <dbReference type="ARBA" id="ARBA00022741"/>
    </source>
</evidence>
<evidence type="ECO:0000256" key="13">
    <source>
        <dbReference type="ARBA" id="ARBA00048811"/>
    </source>
</evidence>
<dbReference type="InterPro" id="IPR000836">
    <property type="entry name" value="PRTase_dom"/>
</dbReference>
<dbReference type="EMBL" id="CP146612">
    <property type="protein sequence ID" value="WWX25163.1"/>
    <property type="molecule type" value="Genomic_DNA"/>
</dbReference>
<keyword evidence="12 15" id="KW-0460">Magnesium</keyword>
<evidence type="ECO:0000256" key="6">
    <source>
        <dbReference type="ARBA" id="ARBA00022490"/>
    </source>
</evidence>
<dbReference type="CDD" id="cd06223">
    <property type="entry name" value="PRTases_typeI"/>
    <property type="match status" value="1"/>
</dbReference>
<evidence type="ECO:0000313" key="18">
    <source>
        <dbReference type="Proteomes" id="UP001375370"/>
    </source>
</evidence>
<gene>
    <name evidence="17" type="primary">hpt</name>
    <name evidence="17" type="ORF">V8247_07840</name>
</gene>
<comment type="catalytic activity">
    <reaction evidence="14">
        <text>IMP + diphosphate = hypoxanthine + 5-phospho-alpha-D-ribose 1-diphosphate</text>
        <dbReference type="Rhea" id="RHEA:17973"/>
        <dbReference type="ChEBI" id="CHEBI:17368"/>
        <dbReference type="ChEBI" id="CHEBI:33019"/>
        <dbReference type="ChEBI" id="CHEBI:58017"/>
        <dbReference type="ChEBI" id="CHEBI:58053"/>
        <dbReference type="EC" id="2.4.2.8"/>
    </reaction>
    <physiologicalReaction direction="right-to-left" evidence="14">
        <dbReference type="Rhea" id="RHEA:17975"/>
    </physiologicalReaction>
</comment>
<comment type="similarity">
    <text evidence="5 15">Belongs to the purine/pyrimidine phosphoribosyltransferase family.</text>
</comment>
<keyword evidence="11 15" id="KW-0547">Nucleotide-binding</keyword>
<dbReference type="PANTHER" id="PTHR43340:SF1">
    <property type="entry name" value="HYPOXANTHINE PHOSPHORIBOSYLTRANSFERASE"/>
    <property type="match status" value="1"/>
</dbReference>
<evidence type="ECO:0000256" key="9">
    <source>
        <dbReference type="ARBA" id="ARBA00022723"/>
    </source>
</evidence>
<feature type="domain" description="Phosphoribosyltransferase" evidence="16">
    <location>
        <begin position="21"/>
        <end position="169"/>
    </location>
</feature>
<comment type="subcellular location">
    <subcellularLocation>
        <location evidence="2 15">Cytoplasm</location>
    </subcellularLocation>
</comment>
<comment type="cofactor">
    <cofactor evidence="1 15">
        <name>Mg(2+)</name>
        <dbReference type="ChEBI" id="CHEBI:18420"/>
    </cofactor>
</comment>
<protein>
    <recommendedName>
        <fullName evidence="15">Hypoxanthine phosphoribosyltransferase</fullName>
        <ecNumber evidence="15">2.4.2.8</ecNumber>
    </recommendedName>
</protein>
<evidence type="ECO:0000256" key="1">
    <source>
        <dbReference type="ARBA" id="ARBA00001946"/>
    </source>
</evidence>
<dbReference type="SUPFAM" id="SSF53271">
    <property type="entry name" value="PRTase-like"/>
    <property type="match status" value="1"/>
</dbReference>
<evidence type="ECO:0000256" key="14">
    <source>
        <dbReference type="ARBA" id="ARBA00049402"/>
    </source>
</evidence>
<comment type="catalytic activity">
    <reaction evidence="13">
        <text>GMP + diphosphate = guanine + 5-phospho-alpha-D-ribose 1-diphosphate</text>
        <dbReference type="Rhea" id="RHEA:25424"/>
        <dbReference type="ChEBI" id="CHEBI:16235"/>
        <dbReference type="ChEBI" id="CHEBI:33019"/>
        <dbReference type="ChEBI" id="CHEBI:58017"/>
        <dbReference type="ChEBI" id="CHEBI:58115"/>
        <dbReference type="EC" id="2.4.2.8"/>
    </reaction>
    <physiologicalReaction direction="right-to-left" evidence="13">
        <dbReference type="Rhea" id="RHEA:25426"/>
    </physiologicalReaction>
</comment>
<evidence type="ECO:0000256" key="8">
    <source>
        <dbReference type="ARBA" id="ARBA00022679"/>
    </source>
</evidence>
<sequence length="191" mass="21182">MVDTKQTSVYNAGVPELKLLYTRHDIEVRIKQLASRISDDYNGRSPLVIGVLKGAVIFLADLVREIELPLEIDFIGMSSYGSDTTTCGQAVVTSNPTAALDGRDIIIVEDIVDTGICLKALREYLASRHPASVRVCALLDKPSRRRVPVAVDYAGFEIPDKFVVGYGLDCAQRYRNLPAIYTLEDNDVREY</sequence>
<keyword evidence="6 15" id="KW-0963">Cytoplasm</keyword>
<dbReference type="PANTHER" id="PTHR43340">
    <property type="entry name" value="HYPOXANTHINE-GUANINE PHOSPHORIBOSYLTRANSFERASE"/>
    <property type="match status" value="1"/>
</dbReference>
<dbReference type="Gene3D" id="3.40.50.2020">
    <property type="match status" value="1"/>
</dbReference>
<evidence type="ECO:0000256" key="7">
    <source>
        <dbReference type="ARBA" id="ARBA00022676"/>
    </source>
</evidence>
<reference evidence="17 18" key="1">
    <citation type="submission" date="2024-03" db="EMBL/GenBank/DDBJ databases">
        <title>A Dehalogenimonas Isolated from Estuarine Sediments Dihaloeliminates Chlorinated Alkanes.</title>
        <authorList>
            <person name="Yang Y."/>
            <person name="Wang H."/>
        </authorList>
    </citation>
    <scope>NUCLEOTIDE SEQUENCE [LARGE SCALE GENOMIC DNA]</scope>
    <source>
        <strain evidence="17 18">W</strain>
    </source>
</reference>
<comment type="pathway">
    <text evidence="3 15">Purine metabolism; IMP biosynthesis via salvage pathway; IMP from hypoxanthine: step 1/1.</text>
</comment>